<name>A0A0C6FQJ2_9HYPH</name>
<proteinExistence type="predicted"/>
<organism evidence="1 2">
    <name type="scientific">Methylobacterium aquaticum</name>
    <dbReference type="NCBI Taxonomy" id="270351"/>
    <lineage>
        <taxon>Bacteria</taxon>
        <taxon>Pseudomonadati</taxon>
        <taxon>Pseudomonadota</taxon>
        <taxon>Alphaproteobacteria</taxon>
        <taxon>Hyphomicrobiales</taxon>
        <taxon>Methylobacteriaceae</taxon>
        <taxon>Methylobacterium</taxon>
    </lineage>
</organism>
<protein>
    <submittedName>
        <fullName evidence="1">Uncharacterized protein</fullName>
    </submittedName>
</protein>
<sequence length="59" mass="6961">MVIDERQNAQEIVAYLIRLDLSLDALNHLFIWNFEDQQVPHCAVERVVVEPGRVLRKPY</sequence>
<evidence type="ECO:0000313" key="2">
    <source>
        <dbReference type="Proteomes" id="UP000061432"/>
    </source>
</evidence>
<accession>A0A0C6FQJ2</accession>
<dbReference type="AlphaFoldDB" id="A0A0C6FQJ2"/>
<reference evidence="2" key="2">
    <citation type="submission" date="2015-01" db="EMBL/GenBank/DDBJ databases">
        <title>Complete genome sequence of Methylobacterium aquaticum strain 22A.</title>
        <authorList>
            <person name="Tani A."/>
            <person name="Ogura Y."/>
            <person name="Hayashi T."/>
        </authorList>
    </citation>
    <scope>NUCLEOTIDE SEQUENCE [LARGE SCALE GENOMIC DNA]</scope>
    <source>
        <strain evidence="2">MA-22A</strain>
    </source>
</reference>
<dbReference type="EMBL" id="AP014704">
    <property type="protein sequence ID" value="BAQ47569.1"/>
    <property type="molecule type" value="Genomic_DNA"/>
</dbReference>
<dbReference type="Proteomes" id="UP000061432">
    <property type="component" value="Chromosome"/>
</dbReference>
<gene>
    <name evidence="1" type="ORF">Maq22A_c23010</name>
</gene>
<dbReference type="KEGG" id="maqu:Maq22A_c23010"/>
<reference evidence="1 2" key="1">
    <citation type="journal article" date="2015" name="Genome Announc.">
        <title>Complete Genome Sequence of Methylobacterium aquaticum Strain 22A, Isolated from Racomitrium japonicum Moss.</title>
        <authorList>
            <person name="Tani A."/>
            <person name="Ogura Y."/>
            <person name="Hayashi T."/>
            <person name="Kimbara K."/>
        </authorList>
    </citation>
    <scope>NUCLEOTIDE SEQUENCE [LARGE SCALE GENOMIC DNA]</scope>
    <source>
        <strain evidence="1 2">MA-22A</strain>
    </source>
</reference>
<evidence type="ECO:0000313" key="1">
    <source>
        <dbReference type="EMBL" id="BAQ47569.1"/>
    </source>
</evidence>